<organism evidence="7">
    <name type="scientific">Oryza sativa subsp. japonica</name>
    <name type="common">Rice</name>
    <dbReference type="NCBI Taxonomy" id="39947"/>
    <lineage>
        <taxon>Eukaryota</taxon>
        <taxon>Viridiplantae</taxon>
        <taxon>Streptophyta</taxon>
        <taxon>Embryophyta</taxon>
        <taxon>Tracheophyta</taxon>
        <taxon>Spermatophyta</taxon>
        <taxon>Magnoliopsida</taxon>
        <taxon>Liliopsida</taxon>
        <taxon>Poales</taxon>
        <taxon>Poaceae</taxon>
        <taxon>BOP clade</taxon>
        <taxon>Oryzoideae</taxon>
        <taxon>Oryzeae</taxon>
        <taxon>Oryzinae</taxon>
        <taxon>Oryza</taxon>
        <taxon>Oryza sativa</taxon>
    </lineage>
</organism>
<evidence type="ECO:0000256" key="1">
    <source>
        <dbReference type="ARBA" id="ARBA00010790"/>
    </source>
</evidence>
<dbReference type="GO" id="GO:0016491">
    <property type="term" value="F:oxidoreductase activity"/>
    <property type="evidence" value="ECO:0007669"/>
    <property type="project" value="UniProtKB-KW"/>
</dbReference>
<dbReference type="Proteomes" id="UP000007752">
    <property type="component" value="Chromosome 10"/>
</dbReference>
<reference evidence="7" key="2">
    <citation type="submission" date="2008-12" db="EMBL/GenBank/DDBJ databases">
        <title>Improved gene annotation of the rice (Oryza sativa) genomes.</title>
        <authorList>
            <person name="Wang J."/>
            <person name="Li R."/>
            <person name="Fan W."/>
            <person name="Huang Q."/>
            <person name="Zhang J."/>
            <person name="Zhou Y."/>
            <person name="Hu Y."/>
            <person name="Zi S."/>
            <person name="Li J."/>
            <person name="Ni P."/>
            <person name="Zheng H."/>
            <person name="Zhang Y."/>
            <person name="Zhao M."/>
            <person name="Hao Q."/>
            <person name="McDermott J."/>
            <person name="Samudrala R."/>
            <person name="Kristiansen K."/>
            <person name="Wong G.K.-S."/>
        </authorList>
    </citation>
    <scope>NUCLEOTIDE SEQUENCE</scope>
</reference>
<evidence type="ECO:0000313" key="7">
    <source>
        <dbReference type="EMBL" id="EAZ16406.1"/>
    </source>
</evidence>
<sequence>MAAAAAEAARGHPLLRGGERRERYTHGLGAAQMEALRAICGAFIPSLPEAAAALAEADDEGRGGGDKDLERFYLASAADAAVPDEVAELMVKPVRVGGGGAGHRRALAARHQGPGRSRCAGAAACVASSAAGGWLPSVRRFADLPPERREAALRRWSSARWLFPLKITFTVIKIICHFVFYTKISPILP</sequence>
<accession>A3C5P3</accession>
<feature type="transmembrane region" description="Helical" evidence="6">
    <location>
        <begin position="161"/>
        <end position="181"/>
    </location>
</feature>
<feature type="region of interest" description="Disordered" evidence="5">
    <location>
        <begin position="1"/>
        <end position="20"/>
    </location>
</feature>
<reference evidence="7" key="1">
    <citation type="journal article" date="2005" name="PLoS Biol.">
        <title>The genomes of Oryza sativa: a history of duplications.</title>
        <authorList>
            <person name="Yu J."/>
            <person name="Wang J."/>
            <person name="Lin W."/>
            <person name="Li S."/>
            <person name="Li H."/>
            <person name="Zhou J."/>
            <person name="Ni P."/>
            <person name="Dong W."/>
            <person name="Hu S."/>
            <person name="Zeng C."/>
            <person name="Zhang J."/>
            <person name="Zhang Y."/>
            <person name="Li R."/>
            <person name="Xu Z."/>
            <person name="Li S."/>
            <person name="Li X."/>
            <person name="Zheng H."/>
            <person name="Cong L."/>
            <person name="Lin L."/>
            <person name="Yin J."/>
            <person name="Geng J."/>
            <person name="Li G."/>
            <person name="Shi J."/>
            <person name="Liu J."/>
            <person name="Lv H."/>
            <person name="Li J."/>
            <person name="Wang J."/>
            <person name="Deng Y."/>
            <person name="Ran L."/>
            <person name="Shi X."/>
            <person name="Wang X."/>
            <person name="Wu Q."/>
            <person name="Li C."/>
            <person name="Ren X."/>
            <person name="Wang J."/>
            <person name="Wang X."/>
            <person name="Li D."/>
            <person name="Liu D."/>
            <person name="Zhang X."/>
            <person name="Ji Z."/>
            <person name="Zhao W."/>
            <person name="Sun Y."/>
            <person name="Zhang Z."/>
            <person name="Bao J."/>
            <person name="Han Y."/>
            <person name="Dong L."/>
            <person name="Ji J."/>
            <person name="Chen P."/>
            <person name="Wu S."/>
            <person name="Liu J."/>
            <person name="Xiao Y."/>
            <person name="Bu D."/>
            <person name="Tan J."/>
            <person name="Yang L."/>
            <person name="Ye C."/>
            <person name="Zhang J."/>
            <person name="Xu J."/>
            <person name="Zhou Y."/>
            <person name="Yu Y."/>
            <person name="Zhang B."/>
            <person name="Zhuang S."/>
            <person name="Wei H."/>
            <person name="Liu B."/>
            <person name="Lei M."/>
            <person name="Yu H."/>
            <person name="Li Y."/>
            <person name="Xu H."/>
            <person name="Wei S."/>
            <person name="He X."/>
            <person name="Fang L."/>
            <person name="Zhang Z."/>
            <person name="Zhang Y."/>
            <person name="Huang X."/>
            <person name="Su Z."/>
            <person name="Tong W."/>
            <person name="Li J."/>
            <person name="Tong Z."/>
            <person name="Li S."/>
            <person name="Ye J."/>
            <person name="Wang L."/>
            <person name="Fang L."/>
            <person name="Lei T."/>
            <person name="Chen C."/>
            <person name="Chen H."/>
            <person name="Xu Z."/>
            <person name="Li H."/>
            <person name="Huang H."/>
            <person name="Zhang F."/>
            <person name="Xu H."/>
            <person name="Li N."/>
            <person name="Zhao C."/>
            <person name="Li S."/>
            <person name="Dong L."/>
            <person name="Huang Y."/>
            <person name="Li L."/>
            <person name="Xi Y."/>
            <person name="Qi Q."/>
            <person name="Li W."/>
            <person name="Zhang B."/>
            <person name="Hu W."/>
            <person name="Zhang Y."/>
            <person name="Tian X."/>
            <person name="Jiao Y."/>
            <person name="Liang X."/>
            <person name="Jin J."/>
            <person name="Gao L."/>
            <person name="Zheng W."/>
            <person name="Hao B."/>
            <person name="Liu S."/>
            <person name="Wang W."/>
            <person name="Yuan L."/>
            <person name="Cao M."/>
            <person name="McDermott J."/>
            <person name="Samudrala R."/>
            <person name="Wang J."/>
            <person name="Wong G.K."/>
            <person name="Yang H."/>
        </authorList>
    </citation>
    <scope>NUCLEOTIDE SEQUENCE [LARGE SCALE GENOMIC DNA]</scope>
</reference>
<dbReference type="EMBL" id="CM000147">
    <property type="protein sequence ID" value="EAZ16406.1"/>
    <property type="molecule type" value="Genomic_DNA"/>
</dbReference>
<keyword evidence="6" id="KW-0812">Transmembrane</keyword>
<keyword evidence="3" id="KW-0274">FAD</keyword>
<dbReference type="PANTHER" id="PTHR46056">
    <property type="entry name" value="LONG-CHAIN-ALCOHOL OXIDASE"/>
    <property type="match status" value="1"/>
</dbReference>
<dbReference type="PANTHER" id="PTHR46056:SF2">
    <property type="entry name" value="OS10G0474800 PROTEIN"/>
    <property type="match status" value="1"/>
</dbReference>
<name>A3C5P3_ORYSJ</name>
<proteinExistence type="inferred from homology"/>
<keyword evidence="6" id="KW-1133">Transmembrane helix</keyword>
<protein>
    <submittedName>
        <fullName evidence="7">Uncharacterized protein</fullName>
    </submittedName>
</protein>
<keyword evidence="2" id="KW-0285">Flavoprotein</keyword>
<gene>
    <name evidence="7" type="ORF">OsJ_31874</name>
</gene>
<evidence type="ECO:0000256" key="4">
    <source>
        <dbReference type="ARBA" id="ARBA00023002"/>
    </source>
</evidence>
<evidence type="ECO:0000256" key="5">
    <source>
        <dbReference type="SAM" id="MobiDB-lite"/>
    </source>
</evidence>
<keyword evidence="4" id="KW-0560">Oxidoreductase</keyword>
<dbReference type="AlphaFoldDB" id="A3C5P3"/>
<comment type="similarity">
    <text evidence="1">Belongs to the GMC oxidoreductase family.</text>
</comment>
<evidence type="ECO:0000256" key="6">
    <source>
        <dbReference type="SAM" id="Phobius"/>
    </source>
</evidence>
<keyword evidence="6" id="KW-0472">Membrane</keyword>
<evidence type="ECO:0000256" key="2">
    <source>
        <dbReference type="ARBA" id="ARBA00022630"/>
    </source>
</evidence>
<evidence type="ECO:0000256" key="3">
    <source>
        <dbReference type="ARBA" id="ARBA00022827"/>
    </source>
</evidence>